<organism evidence="9 10">
    <name type="scientific">Stylophora pistillata</name>
    <name type="common">Smooth cauliflower coral</name>
    <dbReference type="NCBI Taxonomy" id="50429"/>
    <lineage>
        <taxon>Eukaryota</taxon>
        <taxon>Metazoa</taxon>
        <taxon>Cnidaria</taxon>
        <taxon>Anthozoa</taxon>
        <taxon>Hexacorallia</taxon>
        <taxon>Scleractinia</taxon>
        <taxon>Astrocoeniina</taxon>
        <taxon>Pocilloporidae</taxon>
        <taxon>Stylophora</taxon>
    </lineage>
</organism>
<dbReference type="InterPro" id="IPR001584">
    <property type="entry name" value="Integrase_cat-core"/>
</dbReference>
<evidence type="ECO:0000256" key="1">
    <source>
        <dbReference type="ARBA" id="ARBA00022679"/>
    </source>
</evidence>
<feature type="compositionally biased region" description="Basic and acidic residues" evidence="7">
    <location>
        <begin position="535"/>
        <end position="553"/>
    </location>
</feature>
<reference evidence="10" key="1">
    <citation type="journal article" date="2017" name="bioRxiv">
        <title>Comparative analysis of the genomes of Stylophora pistillata and Acropora digitifera provides evidence for extensive differences between species of corals.</title>
        <authorList>
            <person name="Voolstra C.R."/>
            <person name="Li Y."/>
            <person name="Liew Y.J."/>
            <person name="Baumgarten S."/>
            <person name="Zoccola D."/>
            <person name="Flot J.-F."/>
            <person name="Tambutte S."/>
            <person name="Allemand D."/>
            <person name="Aranda M."/>
        </authorList>
    </citation>
    <scope>NUCLEOTIDE SEQUENCE [LARGE SCALE GENOMIC DNA]</scope>
</reference>
<dbReference type="Gene3D" id="3.10.20.370">
    <property type="match status" value="1"/>
</dbReference>
<dbReference type="Pfam" id="PF00665">
    <property type="entry name" value="rve"/>
    <property type="match status" value="1"/>
</dbReference>
<evidence type="ECO:0000256" key="6">
    <source>
        <dbReference type="ARBA" id="ARBA00022918"/>
    </source>
</evidence>
<keyword evidence="10" id="KW-1185">Reference proteome</keyword>
<dbReference type="GO" id="GO:0004519">
    <property type="term" value="F:endonuclease activity"/>
    <property type="evidence" value="ECO:0007669"/>
    <property type="project" value="UniProtKB-KW"/>
</dbReference>
<dbReference type="InterPro" id="IPR012337">
    <property type="entry name" value="RNaseH-like_sf"/>
</dbReference>
<dbReference type="Proteomes" id="UP000225706">
    <property type="component" value="Unassembled WGS sequence"/>
</dbReference>
<dbReference type="PANTHER" id="PTHR37984">
    <property type="entry name" value="PROTEIN CBG26694"/>
    <property type="match status" value="1"/>
</dbReference>
<dbReference type="Pfam" id="PF17921">
    <property type="entry name" value="Integrase_H2C2"/>
    <property type="match status" value="1"/>
</dbReference>
<dbReference type="PANTHER" id="PTHR37984:SF7">
    <property type="entry name" value="INTEGRASE CATALYTIC DOMAIN-CONTAINING PROTEIN"/>
    <property type="match status" value="1"/>
</dbReference>
<dbReference type="InterPro" id="IPR043502">
    <property type="entry name" value="DNA/RNA_pol_sf"/>
</dbReference>
<dbReference type="InterPro" id="IPR041588">
    <property type="entry name" value="Integrase_H2C2"/>
</dbReference>
<comment type="caution">
    <text evidence="9">The sequence shown here is derived from an EMBL/GenBank/DDBJ whole genome shotgun (WGS) entry which is preliminary data.</text>
</comment>
<dbReference type="FunFam" id="3.10.20.370:FF:000001">
    <property type="entry name" value="Retrovirus-related Pol polyprotein from transposon 17.6-like protein"/>
    <property type="match status" value="1"/>
</dbReference>
<protein>
    <submittedName>
        <fullName evidence="9">Uncharacterized protein K02A2.6</fullName>
    </submittedName>
</protein>
<dbReference type="InterPro" id="IPR041373">
    <property type="entry name" value="RT_RNaseH"/>
</dbReference>
<feature type="domain" description="Integrase catalytic" evidence="8">
    <location>
        <begin position="315"/>
        <end position="481"/>
    </location>
</feature>
<proteinExistence type="predicted"/>
<dbReference type="GO" id="GO:0003676">
    <property type="term" value="F:nucleic acid binding"/>
    <property type="evidence" value="ECO:0007669"/>
    <property type="project" value="InterPro"/>
</dbReference>
<dbReference type="AlphaFoldDB" id="A0A2B4R968"/>
<dbReference type="SUPFAM" id="SSF53098">
    <property type="entry name" value="Ribonuclease H-like"/>
    <property type="match status" value="1"/>
</dbReference>
<name>A0A2B4R968_STYPI</name>
<keyword evidence="3" id="KW-0540">Nuclease</keyword>
<dbReference type="EMBL" id="LSMT01001001">
    <property type="protein sequence ID" value="PFX13349.1"/>
    <property type="molecule type" value="Genomic_DNA"/>
</dbReference>
<keyword evidence="1" id="KW-0808">Transferase</keyword>
<dbReference type="GO" id="GO:0015074">
    <property type="term" value="P:DNA integration"/>
    <property type="evidence" value="ECO:0007669"/>
    <property type="project" value="InterPro"/>
</dbReference>
<feature type="compositionally biased region" description="Polar residues" evidence="7">
    <location>
        <begin position="584"/>
        <end position="608"/>
    </location>
</feature>
<accession>A0A2B4R968</accession>
<dbReference type="OrthoDB" id="5984795at2759"/>
<dbReference type="CDD" id="cd09274">
    <property type="entry name" value="RNase_HI_RT_Ty3"/>
    <property type="match status" value="1"/>
</dbReference>
<dbReference type="SUPFAM" id="SSF56672">
    <property type="entry name" value="DNA/RNA polymerases"/>
    <property type="match status" value="1"/>
</dbReference>
<evidence type="ECO:0000313" key="10">
    <source>
        <dbReference type="Proteomes" id="UP000225706"/>
    </source>
</evidence>
<sequence length="614" mass="69591">MPSATIPKVLSTAAARLGLVAMAKNAQKEVSSLGVLSYFDPNAETVIETDASLKGLGAVLLQDGKPVCYASKALTETEQQYSNIEREALGVVWGLERFHYFIYGKSCTIHTDHKPLEAIFKKKLSNCPARLQRFVLRALKYDVTIKYVKGAEVPIADALSRVSPQPAPLNDEFPQLDIHQITKNLPASPIKLQQIRNEIASDPTLSKLRNVIHEGWPATREKCPQVLHDYWNFREELTIEDGLILKQERIVMPTTLRHDTLNTIHQGHLGQEKCLLRARSAVFWPGITRDVTNLVQDCATCQAYQRKQQKQPILQPEPPSYPWQMLSSDLFEFRGNQYLLISDKYSKFPIVRKLTNTTSRAIINHLKSIFAEHGIPECLTTDNGPQYASQEFCDFMETYGVEHVTSSPMYPQSNGSAERMVQTVENILKKCDNEGEDPYLGLLPYRTTPISSNLKSPAELLNNRKLRTTLPMPKRVSVTDSTSKTKEELYQRQKLQAFYYDKAAGPILQPFRPAQPINIYDHHTTRWEQGPVVRPAKEPRSYIVKNDRTEGIYRRTRSQLKLRPEVKDNSIKDPPSSDPEKAASQDSSTTPPQDGQTYTTRSGRTSKPPNRLDF</sequence>
<evidence type="ECO:0000256" key="4">
    <source>
        <dbReference type="ARBA" id="ARBA00022759"/>
    </source>
</evidence>
<gene>
    <name evidence="9" type="primary">K02A2.6</name>
    <name evidence="9" type="ORF">AWC38_SpisGene22571</name>
</gene>
<dbReference type="FunFam" id="3.30.420.10:FF:000063">
    <property type="entry name" value="Retrovirus-related Pol polyprotein from transposon 297-like Protein"/>
    <property type="match status" value="1"/>
</dbReference>
<evidence type="ECO:0000256" key="5">
    <source>
        <dbReference type="ARBA" id="ARBA00022801"/>
    </source>
</evidence>
<evidence type="ECO:0000259" key="8">
    <source>
        <dbReference type="PROSITE" id="PS50994"/>
    </source>
</evidence>
<feature type="region of interest" description="Disordered" evidence="7">
    <location>
        <begin position="530"/>
        <end position="614"/>
    </location>
</feature>
<keyword evidence="4" id="KW-0255">Endonuclease</keyword>
<dbReference type="Gene3D" id="1.10.340.70">
    <property type="match status" value="1"/>
</dbReference>
<evidence type="ECO:0000256" key="7">
    <source>
        <dbReference type="SAM" id="MobiDB-lite"/>
    </source>
</evidence>
<keyword evidence="2" id="KW-0548">Nucleotidyltransferase</keyword>
<evidence type="ECO:0000313" key="9">
    <source>
        <dbReference type="EMBL" id="PFX13349.1"/>
    </source>
</evidence>
<evidence type="ECO:0000256" key="2">
    <source>
        <dbReference type="ARBA" id="ARBA00022695"/>
    </source>
</evidence>
<dbReference type="PROSITE" id="PS50994">
    <property type="entry name" value="INTEGRASE"/>
    <property type="match status" value="1"/>
</dbReference>
<keyword evidence="5" id="KW-0378">Hydrolase</keyword>
<dbReference type="InterPro" id="IPR036397">
    <property type="entry name" value="RNaseH_sf"/>
</dbReference>
<dbReference type="InterPro" id="IPR050951">
    <property type="entry name" value="Retrovirus_Pol_polyprotein"/>
</dbReference>
<dbReference type="FunFam" id="1.10.340.70:FF:000003">
    <property type="entry name" value="Protein CBG25708"/>
    <property type="match status" value="1"/>
</dbReference>
<dbReference type="Gene3D" id="3.30.420.10">
    <property type="entry name" value="Ribonuclease H-like superfamily/Ribonuclease H"/>
    <property type="match status" value="1"/>
</dbReference>
<feature type="compositionally biased region" description="Basic and acidic residues" evidence="7">
    <location>
        <begin position="562"/>
        <end position="571"/>
    </location>
</feature>
<evidence type="ECO:0000256" key="3">
    <source>
        <dbReference type="ARBA" id="ARBA00022722"/>
    </source>
</evidence>
<dbReference type="GO" id="GO:0016787">
    <property type="term" value="F:hydrolase activity"/>
    <property type="evidence" value="ECO:0007669"/>
    <property type="project" value="UniProtKB-KW"/>
</dbReference>
<dbReference type="Pfam" id="PF17917">
    <property type="entry name" value="RT_RNaseH"/>
    <property type="match status" value="1"/>
</dbReference>
<dbReference type="STRING" id="50429.A0A2B4R968"/>
<keyword evidence="6" id="KW-0695">RNA-directed DNA polymerase</keyword>
<dbReference type="GO" id="GO:0003964">
    <property type="term" value="F:RNA-directed DNA polymerase activity"/>
    <property type="evidence" value="ECO:0007669"/>
    <property type="project" value="UniProtKB-KW"/>
</dbReference>